<dbReference type="AlphaFoldDB" id="A0A6S6SGV1"/>
<gene>
    <name evidence="1" type="ORF">HELGO_WM31029</name>
</gene>
<accession>A0A6S6SGV1</accession>
<evidence type="ECO:0000313" key="1">
    <source>
        <dbReference type="EMBL" id="CAA6802562.1"/>
    </source>
</evidence>
<reference evidence="1" key="1">
    <citation type="submission" date="2020-01" db="EMBL/GenBank/DDBJ databases">
        <authorList>
            <person name="Meier V. D."/>
            <person name="Meier V D."/>
        </authorList>
    </citation>
    <scope>NUCLEOTIDE SEQUENCE</scope>
    <source>
        <strain evidence="1">HLG_WM_MAG_01</strain>
    </source>
</reference>
<sequence length="221" mass="26060">MKKILLIEDVITRQNSFMNERDFTLNAYEDILENAIGKKYQEIALALKDNSFNFDKYSIIMAHKSAFENDVGVIIDRLKAYCKKENKALVLFSGGTQNYYDNTYNDYLELETKYFYSDNLKLFLDAHKEDNANILMLSYGEKWIVNAVLNILEKVNLFLNTNDDEDILYDEFKNFTEVDKLKNIDYDFYDMVIDDGWIDDKKEIVKQRDDILTYIKNLANA</sequence>
<name>A0A6S6SGV1_9BACT</name>
<protein>
    <submittedName>
        <fullName evidence="1">Uncharacterized protein</fullName>
    </submittedName>
</protein>
<dbReference type="EMBL" id="CACVAS010000023">
    <property type="protein sequence ID" value="CAA6802562.1"/>
    <property type="molecule type" value="Genomic_DNA"/>
</dbReference>
<organism evidence="1">
    <name type="scientific">uncultured Sulfurovum sp</name>
    <dbReference type="NCBI Taxonomy" id="269237"/>
    <lineage>
        <taxon>Bacteria</taxon>
        <taxon>Pseudomonadati</taxon>
        <taxon>Campylobacterota</taxon>
        <taxon>Epsilonproteobacteria</taxon>
        <taxon>Campylobacterales</taxon>
        <taxon>Sulfurovaceae</taxon>
        <taxon>Sulfurovum</taxon>
        <taxon>environmental samples</taxon>
    </lineage>
</organism>
<proteinExistence type="predicted"/>